<dbReference type="EMBL" id="PQFF01000102">
    <property type="protein sequence ID" value="RHZ82546.1"/>
    <property type="molecule type" value="Genomic_DNA"/>
</dbReference>
<name>A0A397J984_9GLOM</name>
<evidence type="ECO:0000313" key="2">
    <source>
        <dbReference type="Proteomes" id="UP000266861"/>
    </source>
</evidence>
<proteinExistence type="predicted"/>
<protein>
    <submittedName>
        <fullName evidence="1">Uncharacterized protein</fullName>
    </submittedName>
</protein>
<comment type="caution">
    <text evidence="1">The sequence shown here is derived from an EMBL/GenBank/DDBJ whole genome shotgun (WGS) entry which is preliminary data.</text>
</comment>
<gene>
    <name evidence="1" type="ORF">Glove_109g148</name>
</gene>
<accession>A0A397J984</accession>
<keyword evidence="2" id="KW-1185">Reference proteome</keyword>
<sequence length="70" mass="8280">MNLYFNNSEIIEQTEKTEKTEKANEANKLNRNFIQYDPKITHSQAIYTSRHLPFLKSKKIETIEHALSQL</sequence>
<dbReference type="Proteomes" id="UP000266861">
    <property type="component" value="Unassembled WGS sequence"/>
</dbReference>
<evidence type="ECO:0000313" key="1">
    <source>
        <dbReference type="EMBL" id="RHZ82546.1"/>
    </source>
</evidence>
<organism evidence="1 2">
    <name type="scientific">Diversispora epigaea</name>
    <dbReference type="NCBI Taxonomy" id="1348612"/>
    <lineage>
        <taxon>Eukaryota</taxon>
        <taxon>Fungi</taxon>
        <taxon>Fungi incertae sedis</taxon>
        <taxon>Mucoromycota</taxon>
        <taxon>Glomeromycotina</taxon>
        <taxon>Glomeromycetes</taxon>
        <taxon>Diversisporales</taxon>
        <taxon>Diversisporaceae</taxon>
        <taxon>Diversispora</taxon>
    </lineage>
</organism>
<reference evidence="1 2" key="1">
    <citation type="submission" date="2018-08" db="EMBL/GenBank/DDBJ databases">
        <title>Genome and evolution of the arbuscular mycorrhizal fungus Diversispora epigaea (formerly Glomus versiforme) and its bacterial endosymbionts.</title>
        <authorList>
            <person name="Sun X."/>
            <person name="Fei Z."/>
            <person name="Harrison M."/>
        </authorList>
    </citation>
    <scope>NUCLEOTIDE SEQUENCE [LARGE SCALE GENOMIC DNA]</scope>
    <source>
        <strain evidence="1 2">IT104</strain>
    </source>
</reference>
<dbReference type="AlphaFoldDB" id="A0A397J984"/>